<dbReference type="AlphaFoldDB" id="A0A699I1P8"/>
<reference evidence="1" key="1">
    <citation type="journal article" date="2019" name="Sci. Rep.">
        <title>Draft genome of Tanacetum cinerariifolium, the natural source of mosquito coil.</title>
        <authorList>
            <person name="Yamashiro T."/>
            <person name="Shiraishi A."/>
            <person name="Satake H."/>
            <person name="Nakayama K."/>
        </authorList>
    </citation>
    <scope>NUCLEOTIDE SEQUENCE</scope>
</reference>
<gene>
    <name evidence="1" type="ORF">Tci_468728</name>
</gene>
<proteinExistence type="predicted"/>
<comment type="caution">
    <text evidence="1">The sequence shown here is derived from an EMBL/GenBank/DDBJ whole genome shotgun (WGS) entry which is preliminary data.</text>
</comment>
<protein>
    <submittedName>
        <fullName evidence="1">Uncharacterized protein</fullName>
    </submittedName>
</protein>
<feature type="non-terminal residue" evidence="1">
    <location>
        <position position="1"/>
    </location>
</feature>
<sequence>DESMDDGDDLNDKLSFGAKFFQEGSGSDGPIWCIYGNGYGVLKV</sequence>
<accession>A0A699I1P8</accession>
<dbReference type="EMBL" id="BKCJ010227295">
    <property type="protein sequence ID" value="GEY96754.1"/>
    <property type="molecule type" value="Genomic_DNA"/>
</dbReference>
<organism evidence="1">
    <name type="scientific">Tanacetum cinerariifolium</name>
    <name type="common">Dalmatian daisy</name>
    <name type="synonym">Chrysanthemum cinerariifolium</name>
    <dbReference type="NCBI Taxonomy" id="118510"/>
    <lineage>
        <taxon>Eukaryota</taxon>
        <taxon>Viridiplantae</taxon>
        <taxon>Streptophyta</taxon>
        <taxon>Embryophyta</taxon>
        <taxon>Tracheophyta</taxon>
        <taxon>Spermatophyta</taxon>
        <taxon>Magnoliopsida</taxon>
        <taxon>eudicotyledons</taxon>
        <taxon>Gunneridae</taxon>
        <taxon>Pentapetalae</taxon>
        <taxon>asterids</taxon>
        <taxon>campanulids</taxon>
        <taxon>Asterales</taxon>
        <taxon>Asteraceae</taxon>
        <taxon>Asteroideae</taxon>
        <taxon>Anthemideae</taxon>
        <taxon>Anthemidinae</taxon>
        <taxon>Tanacetum</taxon>
    </lineage>
</organism>
<name>A0A699I1P8_TANCI</name>
<evidence type="ECO:0000313" key="1">
    <source>
        <dbReference type="EMBL" id="GEY96754.1"/>
    </source>
</evidence>